<dbReference type="InterPro" id="IPR001233">
    <property type="entry name" value="RtcB"/>
</dbReference>
<dbReference type="SUPFAM" id="SSF103365">
    <property type="entry name" value="Hypothetical protein PH1602"/>
    <property type="match status" value="2"/>
</dbReference>
<organism evidence="16">
    <name type="scientific">uncultured Pseudonocardia sp</name>
    <dbReference type="NCBI Taxonomy" id="211455"/>
    <lineage>
        <taxon>Bacteria</taxon>
        <taxon>Bacillati</taxon>
        <taxon>Actinomycetota</taxon>
        <taxon>Actinomycetes</taxon>
        <taxon>Pseudonocardiales</taxon>
        <taxon>Pseudonocardiaceae</taxon>
        <taxon>Pseudonocardia</taxon>
        <taxon>environmental samples</taxon>
    </lineage>
</organism>
<evidence type="ECO:0000256" key="9">
    <source>
        <dbReference type="ARBA" id="ARBA00023125"/>
    </source>
</evidence>
<dbReference type="SUPFAM" id="SSF51294">
    <property type="entry name" value="Hedgehog/intein (Hint) domain"/>
    <property type="match status" value="1"/>
</dbReference>
<evidence type="ECO:0000256" key="12">
    <source>
        <dbReference type="ARBA" id="ARBA00047746"/>
    </source>
</evidence>
<evidence type="ECO:0000256" key="8">
    <source>
        <dbReference type="ARBA" id="ARBA00023000"/>
    </source>
</evidence>
<dbReference type="EC" id="6.5.1.8" evidence="1"/>
<dbReference type="InterPro" id="IPR003587">
    <property type="entry name" value="Hint_dom_N"/>
</dbReference>
<sequence length="712" mass="78113">MIRINQRLLSWASLLEDQAREQAIATSTLPFVHPHVALMPDAHWGMGSTVGSVIPTVGCVMPAAVGVDIGCGMAALRTQLTAGDVAERGDLAGLRLAIQDRVPVSPGVYRAELSETATARVHLLEGAAAVQDVEPDRYSGRGPAADWRLQLGTLGGGNHFIELCFDEADRVWVFLHSGSRGVGNRIAKHHVAVAQRLCERWHVQLPHRDLAFLPQDDDAFWPYIRDLRWAQAFALENRAEMLDQVVDALAAWIDGDITAEKKILCLAGETPVITRSGTRPIETLAGGEHELLTADGEWVKAPVRSFGRQEVSEVVLSRSGVIKHIRATAEHRWLLRTRRGHGYETTTAELRPGDRLQSTFPKRPAGLRVDRRAAARGFVYGDGSRRPAGSPSCSANFYGAKDAALLPLFNGLGRLPRTYDTFVRINGLPAAWKLERPALDSPPNELYGWLAGYFAADGDVGKTGRPTLSSASLEDLEYVRQLCQVIGVGTFGIRSRMRVGRGTKPSALHLVGIMRADLDGEFFLIPTHRDRFLAGRGAAERRGWNVVDVRPTGEYTEVYCAVVEGTHSFALADNILTGNCHHNYTEQERHFGRDVWLTRKGAINAEEGRWGLIPSSMGTRSYVVTGKGNRAAFHSAPHGAGRNFSRTEARKRFSAADLAEAMLGIEWRAEDAEAFVDEIPGAYKDVDVVMADAADLVEVRHALRQFLNVKGK</sequence>
<reference evidence="16" key="1">
    <citation type="submission" date="2020-02" db="EMBL/GenBank/DDBJ databases">
        <authorList>
            <person name="Meier V. D."/>
        </authorList>
    </citation>
    <scope>NUCLEOTIDE SEQUENCE</scope>
    <source>
        <strain evidence="16">AVDCRST_MAG66</strain>
    </source>
</reference>
<keyword evidence="5" id="KW-0378">Hydrolase</keyword>
<dbReference type="GO" id="GO:0042245">
    <property type="term" value="P:RNA repair"/>
    <property type="evidence" value="ECO:0007669"/>
    <property type="project" value="UniProtKB-KW"/>
</dbReference>
<feature type="domain" description="Hint" evidence="15">
    <location>
        <begin position="263"/>
        <end position="360"/>
    </location>
</feature>
<dbReference type="GO" id="GO:0005525">
    <property type="term" value="F:GTP binding"/>
    <property type="evidence" value="ECO:0007669"/>
    <property type="project" value="UniProtKB-KW"/>
</dbReference>
<dbReference type="GO" id="GO:0006396">
    <property type="term" value="P:RNA processing"/>
    <property type="evidence" value="ECO:0007669"/>
    <property type="project" value="InterPro"/>
</dbReference>
<protein>
    <recommendedName>
        <fullName evidence="1">3'-phosphate/5'-hydroxy nucleic acid ligase</fullName>
        <ecNumber evidence="1">6.5.1.8</ecNumber>
    </recommendedName>
</protein>
<evidence type="ECO:0000256" key="3">
    <source>
        <dbReference type="ARBA" id="ARBA00022723"/>
    </source>
</evidence>
<evidence type="ECO:0000256" key="13">
    <source>
        <dbReference type="PIRSR" id="PIRSR601233-2"/>
    </source>
</evidence>
<evidence type="ECO:0000259" key="15">
    <source>
        <dbReference type="SMART" id="SM00306"/>
    </source>
</evidence>
<accession>A0A6J4QPV0</accession>
<dbReference type="Gene3D" id="3.90.1860.10">
    <property type="entry name" value="tRNA-splicing ligase RtcB"/>
    <property type="match status" value="2"/>
</dbReference>
<dbReference type="GO" id="GO:0016539">
    <property type="term" value="P:intein-mediated protein splicing"/>
    <property type="evidence" value="ECO:0007669"/>
    <property type="project" value="InterPro"/>
</dbReference>
<keyword evidence="11 14" id="KW-0464">Manganese</keyword>
<keyword evidence="5" id="KW-0255">Endonuclease</keyword>
<keyword evidence="7" id="KW-0068">Autocatalytic cleavage</keyword>
<evidence type="ECO:0000256" key="5">
    <source>
        <dbReference type="ARBA" id="ARBA00022759"/>
    </source>
</evidence>
<evidence type="ECO:0000256" key="1">
    <source>
        <dbReference type="ARBA" id="ARBA00012726"/>
    </source>
</evidence>
<evidence type="ECO:0000313" key="16">
    <source>
        <dbReference type="EMBL" id="CAA9443679.1"/>
    </source>
</evidence>
<dbReference type="GO" id="GO:0004519">
    <property type="term" value="F:endonuclease activity"/>
    <property type="evidence" value="ECO:0007669"/>
    <property type="project" value="UniProtKB-KW"/>
</dbReference>
<dbReference type="AlphaFoldDB" id="A0A6J4QPV0"/>
<evidence type="ECO:0000256" key="7">
    <source>
        <dbReference type="ARBA" id="ARBA00022813"/>
    </source>
</evidence>
<dbReference type="GO" id="GO:0170057">
    <property type="term" value="F:RNA ligase (GTP) activity"/>
    <property type="evidence" value="ECO:0007669"/>
    <property type="project" value="UniProtKB-EC"/>
</dbReference>
<dbReference type="SUPFAM" id="SSF55608">
    <property type="entry name" value="Homing endonucleases"/>
    <property type="match status" value="1"/>
</dbReference>
<keyword evidence="4 13" id="KW-0547">Nucleotide-binding</keyword>
<dbReference type="Pfam" id="PF14528">
    <property type="entry name" value="LAGLIDADG_3"/>
    <property type="match status" value="1"/>
</dbReference>
<evidence type="ECO:0000256" key="11">
    <source>
        <dbReference type="ARBA" id="ARBA00023211"/>
    </source>
</evidence>
<keyword evidence="5" id="KW-0540">Nuclease</keyword>
<evidence type="ECO:0000256" key="6">
    <source>
        <dbReference type="ARBA" id="ARBA00022800"/>
    </source>
</evidence>
<dbReference type="InterPro" id="IPR006141">
    <property type="entry name" value="Intein_N"/>
</dbReference>
<keyword evidence="9" id="KW-0238">DNA-binding</keyword>
<dbReference type="GO" id="GO:0030145">
    <property type="term" value="F:manganese ion binding"/>
    <property type="evidence" value="ECO:0007669"/>
    <property type="project" value="TreeGrafter"/>
</dbReference>
<keyword evidence="8" id="KW-0651">Protein splicing</keyword>
<gene>
    <name evidence="16" type="ORF">AVDCRST_MAG66-4249</name>
</gene>
<dbReference type="InterPro" id="IPR052915">
    <property type="entry name" value="RtcB-like"/>
</dbReference>
<dbReference type="Pfam" id="PF01139">
    <property type="entry name" value="RtcB"/>
    <property type="match status" value="2"/>
</dbReference>
<feature type="binding site" evidence="14">
    <location>
        <position position="159"/>
    </location>
    <ligand>
        <name>Mn(2+)</name>
        <dbReference type="ChEBI" id="CHEBI:29035"/>
        <label>1</label>
    </ligand>
</feature>
<dbReference type="InterPro" id="IPR027434">
    <property type="entry name" value="Homing_endonucl"/>
</dbReference>
<dbReference type="PROSITE" id="PS50817">
    <property type="entry name" value="INTEIN_N_TER"/>
    <property type="match status" value="1"/>
</dbReference>
<dbReference type="SMART" id="SM00306">
    <property type="entry name" value="HintN"/>
    <property type="match status" value="1"/>
</dbReference>
<keyword evidence="3 14" id="KW-0479">Metal-binding</keyword>
<feature type="binding site" evidence="14">
    <location>
        <position position="176"/>
    </location>
    <ligand>
        <name>Mn(2+)</name>
        <dbReference type="ChEBI" id="CHEBI:29035"/>
        <label>2</label>
    </ligand>
</feature>
<dbReference type="InterPro" id="IPR004860">
    <property type="entry name" value="LAGLIDADG_dom"/>
</dbReference>
<feature type="binding site" evidence="13">
    <location>
        <begin position="158"/>
        <end position="162"/>
    </location>
    <ligand>
        <name>GMP</name>
        <dbReference type="ChEBI" id="CHEBI:58115"/>
    </ligand>
</feature>
<dbReference type="InterPro" id="IPR036025">
    <property type="entry name" value="RtcB-like_sf"/>
</dbReference>
<keyword evidence="2 16" id="KW-0436">Ligase</keyword>
<evidence type="ECO:0000256" key="4">
    <source>
        <dbReference type="ARBA" id="ARBA00022741"/>
    </source>
</evidence>
<comment type="catalytic activity">
    <reaction evidence="12">
        <text>a 3'-end 3'-phospho-ribonucleotide-RNA + a 5'-end dephospho-ribonucleoside-RNA + GTP = a ribonucleotidyl-ribonucleotide-RNA + GMP + diphosphate</text>
        <dbReference type="Rhea" id="RHEA:68076"/>
        <dbReference type="Rhea" id="RHEA-COMP:10463"/>
        <dbReference type="Rhea" id="RHEA-COMP:13936"/>
        <dbReference type="Rhea" id="RHEA-COMP:17355"/>
        <dbReference type="ChEBI" id="CHEBI:33019"/>
        <dbReference type="ChEBI" id="CHEBI:37565"/>
        <dbReference type="ChEBI" id="CHEBI:58115"/>
        <dbReference type="ChEBI" id="CHEBI:83062"/>
        <dbReference type="ChEBI" id="CHEBI:138284"/>
        <dbReference type="ChEBI" id="CHEBI:173118"/>
        <dbReference type="EC" id="6.5.1.8"/>
    </reaction>
</comment>
<comment type="cofactor">
    <cofactor evidence="14">
        <name>Mn(2+)</name>
        <dbReference type="ChEBI" id="CHEBI:29035"/>
    </cofactor>
    <text evidence="14">Binds 2 manganese ions per subunit.</text>
</comment>
<evidence type="ECO:0000256" key="2">
    <source>
        <dbReference type="ARBA" id="ARBA00022598"/>
    </source>
</evidence>
<dbReference type="EMBL" id="CADCUS010000572">
    <property type="protein sequence ID" value="CAA9443679.1"/>
    <property type="molecule type" value="Genomic_DNA"/>
</dbReference>
<dbReference type="CDD" id="cd00081">
    <property type="entry name" value="Hint"/>
    <property type="match status" value="1"/>
</dbReference>
<evidence type="ECO:0000256" key="10">
    <source>
        <dbReference type="ARBA" id="ARBA00023134"/>
    </source>
</evidence>
<dbReference type="Gene3D" id="2.170.16.10">
    <property type="entry name" value="Hedgehog/Intein (Hint) domain"/>
    <property type="match status" value="1"/>
</dbReference>
<dbReference type="GO" id="GO:0003677">
    <property type="term" value="F:DNA binding"/>
    <property type="evidence" value="ECO:0007669"/>
    <property type="project" value="UniProtKB-KW"/>
</dbReference>
<keyword evidence="6" id="KW-0692">RNA repair</keyword>
<dbReference type="GO" id="GO:0003909">
    <property type="term" value="F:DNA ligase activity"/>
    <property type="evidence" value="ECO:0007669"/>
    <property type="project" value="TreeGrafter"/>
</dbReference>
<keyword evidence="10 13" id="KW-0342">GTP-binding</keyword>
<dbReference type="PANTHER" id="PTHR43749">
    <property type="entry name" value="RNA-SPLICING LIGASE RTCB"/>
    <property type="match status" value="1"/>
</dbReference>
<evidence type="ECO:0000256" key="14">
    <source>
        <dbReference type="PIRSR" id="PIRSR601233-3"/>
    </source>
</evidence>
<name>A0A6J4QPV0_9PSEU</name>
<feature type="binding site" evidence="14">
    <location>
        <position position="68"/>
    </location>
    <ligand>
        <name>Mn(2+)</name>
        <dbReference type="ChEBI" id="CHEBI:29035"/>
        <label>1</label>
    </ligand>
</feature>
<dbReference type="InterPro" id="IPR036844">
    <property type="entry name" value="Hint_dom_sf"/>
</dbReference>
<dbReference type="GO" id="GO:0006281">
    <property type="term" value="P:DNA repair"/>
    <property type="evidence" value="ECO:0007669"/>
    <property type="project" value="TreeGrafter"/>
</dbReference>
<proteinExistence type="predicted"/>
<dbReference type="PANTHER" id="PTHR43749:SF2">
    <property type="entry name" value="RNA-SPLICING LIGASE RTCB"/>
    <property type="match status" value="1"/>
</dbReference>